<reference evidence="2 3" key="1">
    <citation type="submission" date="2018-05" db="EMBL/GenBank/DDBJ databases">
        <title>Genomic Encyclopedia of Type Strains, Phase IV (KMG-IV): sequencing the most valuable type-strain genomes for metagenomic binning, comparative biology and taxonomic classification.</title>
        <authorList>
            <person name="Goeker M."/>
        </authorList>
    </citation>
    <scope>NUCLEOTIDE SEQUENCE [LARGE SCALE GENOMIC DNA]</scope>
    <source>
        <strain evidence="2 3">DSM 44704</strain>
    </source>
</reference>
<comment type="caution">
    <text evidence="2">The sequence shown here is derived from an EMBL/GenBank/DDBJ whole genome shotgun (WGS) entry which is preliminary data.</text>
</comment>
<gene>
    <name evidence="2" type="ORF">DFR70_10330</name>
</gene>
<evidence type="ECO:0000256" key="1">
    <source>
        <dbReference type="SAM" id="Phobius"/>
    </source>
</evidence>
<keyword evidence="3" id="KW-1185">Reference proteome</keyword>
<accession>A0A318K2M5</accession>
<protein>
    <submittedName>
        <fullName evidence="2">Uncharacterized protein</fullName>
    </submittedName>
</protein>
<dbReference type="AlphaFoldDB" id="A0A318K2M5"/>
<evidence type="ECO:0000313" key="3">
    <source>
        <dbReference type="Proteomes" id="UP000247569"/>
    </source>
</evidence>
<proteinExistence type="predicted"/>
<dbReference type="EMBL" id="QJKF01000003">
    <property type="protein sequence ID" value="PXX66284.1"/>
    <property type="molecule type" value="Genomic_DNA"/>
</dbReference>
<sequence length="38" mass="4268">MAKHRRRKQEAPLDYGIILAGVAVIAGVFALIRWFRSG</sequence>
<keyword evidence="1" id="KW-0472">Membrane</keyword>
<keyword evidence="1" id="KW-0812">Transmembrane</keyword>
<keyword evidence="1" id="KW-1133">Transmembrane helix</keyword>
<name>A0A318K2M5_9NOCA</name>
<dbReference type="Proteomes" id="UP000247569">
    <property type="component" value="Unassembled WGS sequence"/>
</dbReference>
<organism evidence="2 3">
    <name type="scientific">Nocardia tenerifensis</name>
    <dbReference type="NCBI Taxonomy" id="228006"/>
    <lineage>
        <taxon>Bacteria</taxon>
        <taxon>Bacillati</taxon>
        <taxon>Actinomycetota</taxon>
        <taxon>Actinomycetes</taxon>
        <taxon>Mycobacteriales</taxon>
        <taxon>Nocardiaceae</taxon>
        <taxon>Nocardia</taxon>
    </lineage>
</organism>
<feature type="transmembrane region" description="Helical" evidence="1">
    <location>
        <begin position="12"/>
        <end position="35"/>
    </location>
</feature>
<evidence type="ECO:0000313" key="2">
    <source>
        <dbReference type="EMBL" id="PXX66284.1"/>
    </source>
</evidence>